<keyword evidence="6" id="KW-1185">Reference proteome</keyword>
<keyword evidence="2 5" id="KW-0413">Isomerase</keyword>
<evidence type="ECO:0000313" key="5">
    <source>
        <dbReference type="EMBL" id="OSC34559.1"/>
    </source>
</evidence>
<feature type="domain" description="PPIase cyclophilin-type" evidence="4">
    <location>
        <begin position="108"/>
        <end position="265"/>
    </location>
</feature>
<comment type="caution">
    <text evidence="5">The sequence shown here is derived from an EMBL/GenBank/DDBJ whole genome shotgun (WGS) entry which is preliminary data.</text>
</comment>
<comment type="catalytic activity">
    <reaction evidence="2">
        <text>[protein]-peptidylproline (omega=180) = [protein]-peptidylproline (omega=0)</text>
        <dbReference type="Rhea" id="RHEA:16237"/>
        <dbReference type="Rhea" id="RHEA-COMP:10747"/>
        <dbReference type="Rhea" id="RHEA-COMP:10748"/>
        <dbReference type="ChEBI" id="CHEBI:83833"/>
        <dbReference type="ChEBI" id="CHEBI:83834"/>
        <dbReference type="EC" id="5.2.1.8"/>
    </reaction>
</comment>
<dbReference type="InterPro" id="IPR002130">
    <property type="entry name" value="Cyclophilin-type_PPIase_dom"/>
</dbReference>
<dbReference type="Proteomes" id="UP000193577">
    <property type="component" value="Unassembled WGS sequence"/>
</dbReference>
<evidence type="ECO:0000256" key="2">
    <source>
        <dbReference type="RuleBase" id="RU363019"/>
    </source>
</evidence>
<evidence type="ECO:0000259" key="4">
    <source>
        <dbReference type="PROSITE" id="PS50072"/>
    </source>
</evidence>
<dbReference type="EMBL" id="NCXO01000009">
    <property type="protein sequence ID" value="OSC34559.1"/>
    <property type="molecule type" value="Genomic_DNA"/>
</dbReference>
<dbReference type="SUPFAM" id="SSF50891">
    <property type="entry name" value="Cyclophilin-like"/>
    <property type="match status" value="1"/>
</dbReference>
<reference evidence="5 6" key="1">
    <citation type="submission" date="2017-04" db="EMBL/GenBank/DDBJ databases">
        <title>The new phylogeny of genus Mycobacterium.</title>
        <authorList>
            <person name="Tortoli E."/>
            <person name="Trovato A."/>
            <person name="Cirillo D.M."/>
        </authorList>
    </citation>
    <scope>NUCLEOTIDE SEQUENCE [LARGE SCALE GENOMIC DNA]</scope>
    <source>
        <strain evidence="5 6">KCTC 19819</strain>
    </source>
</reference>
<dbReference type="Pfam" id="PF00160">
    <property type="entry name" value="Pro_isomerase"/>
    <property type="match status" value="1"/>
</dbReference>
<dbReference type="PANTHER" id="PTHR45625">
    <property type="entry name" value="PEPTIDYL-PROLYL CIS-TRANS ISOMERASE-RELATED"/>
    <property type="match status" value="1"/>
</dbReference>
<sequence length="266" mass="27085">MALVAVGSAIVVVALIVGVIAFLVAHADDDDASTGADPDTGLPLLPSTRPTPPPNTGMLPKVTTPPPAAVNCSYISTGPASRPLTPPRSGEVATEPAIRHATLTTDRGTIGLDLDNAKAPCTVHSFIDLAGQGFFTDTHCHRLTTGAGLSVLQCGDPEGTGRGGPGYKFADEYPTDQYAANDPSRQVPVTYPRGTLAMANSGPDTNGSQFFLVYADSQLPPAYTVFGTIDDEGLGVLDTIASGGVRGGTADGAPATPVTVTAVEVD</sequence>
<protein>
    <recommendedName>
        <fullName evidence="2">Peptidyl-prolyl cis-trans isomerase</fullName>
        <shortName evidence="2">PPIase</shortName>
        <ecNumber evidence="2">5.2.1.8</ecNumber>
    </recommendedName>
</protein>
<dbReference type="PANTHER" id="PTHR45625:SF3">
    <property type="entry name" value="PEPTIDYL-PROLYL CIS-TRANS ISOMERASE B-RELATED"/>
    <property type="match status" value="1"/>
</dbReference>
<dbReference type="Gene3D" id="2.40.100.10">
    <property type="entry name" value="Cyclophilin-like"/>
    <property type="match status" value="1"/>
</dbReference>
<dbReference type="EC" id="5.2.1.8" evidence="2"/>
<evidence type="ECO:0000313" key="6">
    <source>
        <dbReference type="Proteomes" id="UP000193577"/>
    </source>
</evidence>
<dbReference type="InterPro" id="IPR029000">
    <property type="entry name" value="Cyclophilin-like_dom_sf"/>
</dbReference>
<comment type="function">
    <text evidence="1 2">PPIases accelerate the folding of proteins. It catalyzes the cis-trans isomerization of proline imidic peptide bonds in oligopeptides.</text>
</comment>
<accession>A0AA91PFU0</accession>
<name>A0AA91PFU0_9MYCO</name>
<evidence type="ECO:0000256" key="3">
    <source>
        <dbReference type="SAM" id="MobiDB-lite"/>
    </source>
</evidence>
<keyword evidence="2" id="KW-0697">Rotamase</keyword>
<evidence type="ECO:0000256" key="1">
    <source>
        <dbReference type="ARBA" id="ARBA00002388"/>
    </source>
</evidence>
<dbReference type="PRINTS" id="PR00153">
    <property type="entry name" value="CSAPPISMRASE"/>
</dbReference>
<comment type="similarity">
    <text evidence="2">Belongs to the cyclophilin-type PPIase family.</text>
</comment>
<feature type="region of interest" description="Disordered" evidence="3">
    <location>
        <begin position="32"/>
        <end position="63"/>
    </location>
</feature>
<dbReference type="AlphaFoldDB" id="A0AA91PFU0"/>
<proteinExistence type="inferred from homology"/>
<dbReference type="GO" id="GO:0003755">
    <property type="term" value="F:peptidyl-prolyl cis-trans isomerase activity"/>
    <property type="evidence" value="ECO:0007669"/>
    <property type="project" value="UniProtKB-UniRule"/>
</dbReference>
<dbReference type="InterPro" id="IPR044666">
    <property type="entry name" value="Cyclophilin_A-like"/>
</dbReference>
<gene>
    <name evidence="5" type="ORF">B8W67_06210</name>
</gene>
<organism evidence="5 6">
    <name type="scientific">Mycolicibacillus koreensis</name>
    <dbReference type="NCBI Taxonomy" id="1069220"/>
    <lineage>
        <taxon>Bacteria</taxon>
        <taxon>Bacillati</taxon>
        <taxon>Actinomycetota</taxon>
        <taxon>Actinomycetes</taxon>
        <taxon>Mycobacteriales</taxon>
        <taxon>Mycobacteriaceae</taxon>
        <taxon>Mycolicibacillus</taxon>
    </lineage>
</organism>
<dbReference type="CDD" id="cd00317">
    <property type="entry name" value="cyclophilin"/>
    <property type="match status" value="1"/>
</dbReference>
<dbReference type="PROSITE" id="PS50072">
    <property type="entry name" value="CSA_PPIASE_2"/>
    <property type="match status" value="1"/>
</dbReference>
<feature type="compositionally biased region" description="Low complexity" evidence="3">
    <location>
        <begin position="33"/>
        <end position="48"/>
    </location>
</feature>